<reference evidence="4 5" key="2">
    <citation type="journal article" date="2014" name="Genome Announc.">
        <title>Complete Genome Sequence of Methanoregula formicica SMSPT, a Mesophilic Hydrogenotrophic Methanogen Isolated from a Methanogenic Upflow Anaerobic Sludge Blanket Reactor.</title>
        <authorList>
            <person name="Yamamoto K."/>
            <person name="Tamaki H."/>
            <person name="Cadillo-Quiroz H."/>
            <person name="Imachi H."/>
            <person name="Kyrpides N."/>
            <person name="Woyke T."/>
            <person name="Goodwin L."/>
            <person name="Zinder S.H."/>
            <person name="Kamagata Y."/>
            <person name="Liu W.T."/>
        </authorList>
    </citation>
    <scope>NUCLEOTIDE SEQUENCE [LARGE SCALE GENOMIC DNA]</scope>
    <source>
        <strain evidence="5">DSM 22288 / NBRC 105244 / SMSP</strain>
    </source>
</reference>
<feature type="domain" description="TIR" evidence="3">
    <location>
        <begin position="11"/>
        <end position="139"/>
    </location>
</feature>
<dbReference type="GO" id="GO:0007165">
    <property type="term" value="P:signal transduction"/>
    <property type="evidence" value="ECO:0007669"/>
    <property type="project" value="InterPro"/>
</dbReference>
<dbReference type="eggNOG" id="arCOG07676">
    <property type="taxonomic scope" value="Archaea"/>
</dbReference>
<evidence type="ECO:0000256" key="1">
    <source>
        <dbReference type="SAM" id="MobiDB-lite"/>
    </source>
</evidence>
<dbReference type="Proteomes" id="UP000010824">
    <property type="component" value="Chromosome"/>
</dbReference>
<dbReference type="EMBL" id="CP003167">
    <property type="protein sequence ID" value="AGB01418.1"/>
    <property type="molecule type" value="Genomic_DNA"/>
</dbReference>
<keyword evidence="5" id="KW-1185">Reference proteome</keyword>
<evidence type="ECO:0000256" key="2">
    <source>
        <dbReference type="SAM" id="Phobius"/>
    </source>
</evidence>
<feature type="region of interest" description="Disordered" evidence="1">
    <location>
        <begin position="170"/>
        <end position="203"/>
    </location>
</feature>
<dbReference type="HOGENOM" id="CLU_738907_0_0_2"/>
<evidence type="ECO:0000313" key="5">
    <source>
        <dbReference type="Proteomes" id="UP000010824"/>
    </source>
</evidence>
<dbReference type="SUPFAM" id="SSF52200">
    <property type="entry name" value="Toll/Interleukin receptor TIR domain"/>
    <property type="match status" value="1"/>
</dbReference>
<keyword evidence="2" id="KW-0472">Membrane</keyword>
<sequence>MTDDPLQKSSGHHDVFISYAQEDKIIADAVCARLESRNIRCWIAPRDINPGKNFPEAIIEGIEEGKVLVVIFSSSANKSPHVTRELTHAVNKGRIIIPFRIEDVTPSKSMEYLIGVPHWLDAVTPPMEQHIDRLVGTVEHIIGKRTVTAVPPIPAEAAASPPVPKLVPQEIPDESSPGQMPETTPVIPTPKEEAKEAAGSRPSSGVPVWNTKVLAAAGIGLVVVILLSVMMLTGIFNPPTGLNASGAAGTSSAIDYRSSDALVNTVVLTVEPTQTLAKDTELYIDANKDNSNAMVTVTFNGGPGMGLIKDNRVILTRSDGTETGGKLNFNQRLSEVKLQGTRGTDRIRVIVTLYSGSEKTIVDKLLYYRTYRSM</sequence>
<name>L0HDL5_METFS</name>
<proteinExistence type="predicted"/>
<dbReference type="PROSITE" id="PS50104">
    <property type="entry name" value="TIR"/>
    <property type="match status" value="1"/>
</dbReference>
<dbReference type="KEGG" id="mfo:Metfor_0341"/>
<dbReference type="eggNOG" id="arCOG03732">
    <property type="taxonomic scope" value="Archaea"/>
</dbReference>
<dbReference type="eggNOG" id="arCOG09612">
    <property type="taxonomic scope" value="Archaea"/>
</dbReference>
<dbReference type="RefSeq" id="WP_015284382.1">
    <property type="nucleotide sequence ID" value="NC_019943.1"/>
</dbReference>
<dbReference type="GeneID" id="25397768"/>
<reference evidence="5" key="1">
    <citation type="submission" date="2011-12" db="EMBL/GenBank/DDBJ databases">
        <title>Complete sequence of Methanoregula formicicum SMSP.</title>
        <authorList>
            <person name="Lucas S."/>
            <person name="Han J."/>
            <person name="Lapidus A."/>
            <person name="Cheng J.-F."/>
            <person name="Goodwin L."/>
            <person name="Pitluck S."/>
            <person name="Peters L."/>
            <person name="Ovchinnikova G."/>
            <person name="Teshima H."/>
            <person name="Detter J.C."/>
            <person name="Han C."/>
            <person name="Tapia R."/>
            <person name="Land M."/>
            <person name="Hauser L."/>
            <person name="Kyrpides N."/>
            <person name="Ivanova N."/>
            <person name="Pagani I."/>
            <person name="Imachi H."/>
            <person name="Tamaki H."/>
            <person name="Sekiguchi Y."/>
            <person name="Kamagata Y."/>
            <person name="Cadillo-Quiroz H."/>
            <person name="Zinder S."/>
            <person name="Liu W.-T."/>
            <person name="Woyke T."/>
        </authorList>
    </citation>
    <scope>NUCLEOTIDE SEQUENCE [LARGE SCALE GENOMIC DNA]</scope>
    <source>
        <strain evidence="5">DSM 22288 / NBRC 105244 / SMSP</strain>
    </source>
</reference>
<evidence type="ECO:0000313" key="4">
    <source>
        <dbReference type="EMBL" id="AGB01418.1"/>
    </source>
</evidence>
<dbReference type="InParanoid" id="L0HDL5"/>
<evidence type="ECO:0000259" key="3">
    <source>
        <dbReference type="PROSITE" id="PS50104"/>
    </source>
</evidence>
<feature type="transmembrane region" description="Helical" evidence="2">
    <location>
        <begin position="213"/>
        <end position="236"/>
    </location>
</feature>
<protein>
    <submittedName>
        <fullName evidence="4">TIR domain-containing protein</fullName>
    </submittedName>
</protein>
<dbReference type="OrthoDB" id="118149at2157"/>
<dbReference type="Pfam" id="PF13676">
    <property type="entry name" value="TIR_2"/>
    <property type="match status" value="1"/>
</dbReference>
<keyword evidence="2" id="KW-0812">Transmembrane</keyword>
<organism evidence="4 5">
    <name type="scientific">Methanoregula formicica (strain DSM 22288 / NBRC 105244 / SMSP)</name>
    <dbReference type="NCBI Taxonomy" id="593750"/>
    <lineage>
        <taxon>Archaea</taxon>
        <taxon>Methanobacteriati</taxon>
        <taxon>Methanobacteriota</taxon>
        <taxon>Stenosarchaea group</taxon>
        <taxon>Methanomicrobia</taxon>
        <taxon>Methanomicrobiales</taxon>
        <taxon>Methanoregulaceae</taxon>
        <taxon>Methanoregula</taxon>
    </lineage>
</organism>
<keyword evidence="2" id="KW-1133">Transmembrane helix</keyword>
<dbReference type="Gene3D" id="3.40.50.10140">
    <property type="entry name" value="Toll/interleukin-1 receptor homology (TIR) domain"/>
    <property type="match status" value="1"/>
</dbReference>
<dbReference type="InterPro" id="IPR035897">
    <property type="entry name" value="Toll_tir_struct_dom_sf"/>
</dbReference>
<dbReference type="STRING" id="593750.Metfor_0341"/>
<accession>L0HDL5</accession>
<gene>
    <name evidence="4" type="ordered locus">Metfor_0341</name>
</gene>
<dbReference type="AlphaFoldDB" id="L0HDL5"/>
<dbReference type="InterPro" id="IPR000157">
    <property type="entry name" value="TIR_dom"/>
</dbReference>